<feature type="chain" id="PRO_5026934733" evidence="1">
    <location>
        <begin position="23"/>
        <end position="105"/>
    </location>
</feature>
<feature type="signal peptide" evidence="1">
    <location>
        <begin position="1"/>
        <end position="22"/>
    </location>
</feature>
<dbReference type="AlphaFoldDB" id="A0A6J1SIK0"/>
<keyword evidence="1" id="KW-0732">Signal</keyword>
<organism evidence="2 3">
    <name type="scientific">Frankliniella occidentalis</name>
    <name type="common">Western flower thrips</name>
    <name type="synonym">Euthrips occidentalis</name>
    <dbReference type="NCBI Taxonomy" id="133901"/>
    <lineage>
        <taxon>Eukaryota</taxon>
        <taxon>Metazoa</taxon>
        <taxon>Ecdysozoa</taxon>
        <taxon>Arthropoda</taxon>
        <taxon>Hexapoda</taxon>
        <taxon>Insecta</taxon>
        <taxon>Pterygota</taxon>
        <taxon>Neoptera</taxon>
        <taxon>Paraneoptera</taxon>
        <taxon>Thysanoptera</taxon>
        <taxon>Terebrantia</taxon>
        <taxon>Thripoidea</taxon>
        <taxon>Thripidae</taxon>
        <taxon>Frankliniella</taxon>
    </lineage>
</organism>
<evidence type="ECO:0000313" key="2">
    <source>
        <dbReference type="Proteomes" id="UP000504606"/>
    </source>
</evidence>
<dbReference type="KEGG" id="foc:113207976"/>
<protein>
    <submittedName>
        <fullName evidence="3">Uncharacterized protein LOC113207976</fullName>
    </submittedName>
</protein>
<reference evidence="3" key="1">
    <citation type="submission" date="2025-08" db="UniProtKB">
        <authorList>
            <consortium name="RefSeq"/>
        </authorList>
    </citation>
    <scope>IDENTIFICATION</scope>
    <source>
        <tissue evidence="3">Whole organism</tissue>
    </source>
</reference>
<gene>
    <name evidence="3" type="primary">LOC113207976</name>
</gene>
<name>A0A6J1SIK0_FRAOC</name>
<dbReference type="Proteomes" id="UP000504606">
    <property type="component" value="Unplaced"/>
</dbReference>
<accession>A0A6J1SIK0</accession>
<dbReference type="GeneID" id="113207976"/>
<evidence type="ECO:0000313" key="3">
    <source>
        <dbReference type="RefSeq" id="XP_026280553.1"/>
    </source>
</evidence>
<sequence length="105" mass="11397">MASKTVILFAAVAVALLSVATAKHCEGGRLDRLESLMDFCSTYVESQRDFIPSMCSRQVIRQLEKAPHCQVKDAVNLMDRCFAGHSGGDQAKTCLQQSIDAGICC</sequence>
<keyword evidence="2" id="KW-1185">Reference proteome</keyword>
<dbReference type="RefSeq" id="XP_026280553.1">
    <property type="nucleotide sequence ID" value="XM_026424768.2"/>
</dbReference>
<proteinExistence type="predicted"/>
<evidence type="ECO:0000256" key="1">
    <source>
        <dbReference type="SAM" id="SignalP"/>
    </source>
</evidence>